<dbReference type="InterPro" id="IPR003646">
    <property type="entry name" value="SH3-like_bac-type"/>
</dbReference>
<dbReference type="Proteomes" id="UP000178430">
    <property type="component" value="Unassembled WGS sequence"/>
</dbReference>
<dbReference type="Gene3D" id="3.30.70.1290">
    <property type="entry name" value="Transposase IS200-like"/>
    <property type="match status" value="1"/>
</dbReference>
<dbReference type="GO" id="GO:0004803">
    <property type="term" value="F:transposase activity"/>
    <property type="evidence" value="ECO:0007669"/>
    <property type="project" value="InterPro"/>
</dbReference>
<comment type="caution">
    <text evidence="2">The sequence shown here is derived from an EMBL/GenBank/DDBJ whole genome shotgun (WGS) entry which is preliminary data.</text>
</comment>
<dbReference type="Gene3D" id="2.30.30.40">
    <property type="entry name" value="SH3 Domains"/>
    <property type="match status" value="1"/>
</dbReference>
<evidence type="ECO:0000313" key="2">
    <source>
        <dbReference type="EMBL" id="OGM77454.1"/>
    </source>
</evidence>
<feature type="domain" description="SH3b" evidence="1">
    <location>
        <begin position="301"/>
        <end position="342"/>
    </location>
</feature>
<accession>A0A1F8CMC5</accession>
<proteinExistence type="predicted"/>
<dbReference type="PANTHER" id="PTHR34322">
    <property type="entry name" value="TRANSPOSASE, Y1_TNP DOMAIN-CONTAINING"/>
    <property type="match status" value="1"/>
</dbReference>
<dbReference type="EMBL" id="MGHV01000054">
    <property type="protein sequence ID" value="OGM77454.1"/>
    <property type="molecule type" value="Genomic_DNA"/>
</dbReference>
<dbReference type="AlphaFoldDB" id="A0A1F8CMC5"/>
<organism evidence="2 3">
    <name type="scientific">Candidatus Woesebacteria bacterium RIFOXYA1_FULL_48_16</name>
    <dbReference type="NCBI Taxonomy" id="1802535"/>
    <lineage>
        <taxon>Bacteria</taxon>
        <taxon>Candidatus Woeseibacteriota</taxon>
    </lineage>
</organism>
<dbReference type="GO" id="GO:0006313">
    <property type="term" value="P:DNA transposition"/>
    <property type="evidence" value="ECO:0007669"/>
    <property type="project" value="InterPro"/>
</dbReference>
<name>A0A1F8CMC5_9BACT</name>
<dbReference type="GO" id="GO:0003677">
    <property type="term" value="F:DNA binding"/>
    <property type="evidence" value="ECO:0007669"/>
    <property type="project" value="InterPro"/>
</dbReference>
<gene>
    <name evidence="2" type="ORF">A2197_03050</name>
</gene>
<reference evidence="2 3" key="1">
    <citation type="journal article" date="2016" name="Nat. Commun.">
        <title>Thousands of microbial genomes shed light on interconnected biogeochemical processes in an aquifer system.</title>
        <authorList>
            <person name="Anantharaman K."/>
            <person name="Brown C.T."/>
            <person name="Hug L.A."/>
            <person name="Sharon I."/>
            <person name="Castelle C.J."/>
            <person name="Probst A.J."/>
            <person name="Thomas B.C."/>
            <person name="Singh A."/>
            <person name="Wilkins M.J."/>
            <person name="Karaoz U."/>
            <person name="Brodie E.L."/>
            <person name="Williams K.H."/>
            <person name="Hubbard S.S."/>
            <person name="Banfield J.F."/>
        </authorList>
    </citation>
    <scope>NUCLEOTIDE SEQUENCE [LARGE SCALE GENOMIC DNA]</scope>
</reference>
<sequence>MTAHDYQAKLNGVLYSHVYRDLASEKIFIDNEDYQAFVNFLNEYLSDKNVDDSKKIFTIRGHTYQGVPRLPKNFSKQIELLAYKLEPNRFDFLIRENVPGTTQKFIRAVSTRYALYYNKKHHRTGSLFKDTYKLERISDPALLPGLIRSLHSNFSKKDGVPDHAYSSCPEYLGQRASNWINSQAILSNEGLGDQKLYPEKGKPETGVRVTRYRPRSKARVPEIILSIAILAMLIAQSILRIETSSTSKASYSPPSYATVLGDKREATEDENIKTVEVNQGKVLIDTVDNLESVDIYRDALLSSLKIGEAKDNDIFELVSESPGWYQVKLINGSTGYVSSEYSEIITNY</sequence>
<dbReference type="InterPro" id="IPR036515">
    <property type="entry name" value="Transposase_17_sf"/>
</dbReference>
<evidence type="ECO:0000313" key="3">
    <source>
        <dbReference type="Proteomes" id="UP000178430"/>
    </source>
</evidence>
<dbReference type="PANTHER" id="PTHR34322:SF2">
    <property type="entry name" value="TRANSPOSASE IS200-LIKE DOMAIN-CONTAINING PROTEIN"/>
    <property type="match status" value="1"/>
</dbReference>
<evidence type="ECO:0000259" key="1">
    <source>
        <dbReference type="Pfam" id="PF08239"/>
    </source>
</evidence>
<dbReference type="Pfam" id="PF08239">
    <property type="entry name" value="SH3_3"/>
    <property type="match status" value="1"/>
</dbReference>
<protein>
    <recommendedName>
        <fullName evidence="1">SH3b domain-containing protein</fullName>
    </recommendedName>
</protein>